<dbReference type="GO" id="GO:0034755">
    <property type="term" value="P:iron ion transmembrane transport"/>
    <property type="evidence" value="ECO:0007669"/>
    <property type="project" value="TreeGrafter"/>
</dbReference>
<evidence type="ECO:0000256" key="6">
    <source>
        <dbReference type="SAM" id="Phobius"/>
    </source>
</evidence>
<accession>A0A9P8IB17</accession>
<dbReference type="GO" id="GO:0015086">
    <property type="term" value="F:cadmium ion transmembrane transporter activity"/>
    <property type="evidence" value="ECO:0007669"/>
    <property type="project" value="TreeGrafter"/>
</dbReference>
<sequence length="242" mass="25966">MNCPSRTDDTMAHDGWNQSPPSLAADLTTRQDLNGIANSRSQRDHTGTPDMPGNGHESAAGQDPDQKPRPEPATASTTAVPSSCKTPTLVAMQHEQLRGHAGGSSNSGSDQEKGFVSVARRVGKGLAKYSKFIGPGFMVSVAYIDPGNYSTDVAAGSKYRFKLLFIILMSNLFAIFLQSLCVKLGTVTGMNLAEHCKANLPKWLNIVLYIFAESAIIATDIAEVSERVLCTASKVFFFNVHG</sequence>
<dbReference type="GO" id="GO:0005886">
    <property type="term" value="C:plasma membrane"/>
    <property type="evidence" value="ECO:0007669"/>
    <property type="project" value="TreeGrafter"/>
</dbReference>
<gene>
    <name evidence="7" type="ORF">GP486_007860</name>
</gene>
<feature type="compositionally biased region" description="Polar residues" evidence="5">
    <location>
        <begin position="28"/>
        <end position="40"/>
    </location>
</feature>
<dbReference type="AlphaFoldDB" id="A0A9P8IB17"/>
<protein>
    <submittedName>
        <fullName evidence="7">Uncharacterized protein</fullName>
    </submittedName>
</protein>
<organism evidence="7 8">
    <name type="scientific">Trichoglossum hirsutum</name>
    <dbReference type="NCBI Taxonomy" id="265104"/>
    <lineage>
        <taxon>Eukaryota</taxon>
        <taxon>Fungi</taxon>
        <taxon>Dikarya</taxon>
        <taxon>Ascomycota</taxon>
        <taxon>Pezizomycotina</taxon>
        <taxon>Geoglossomycetes</taxon>
        <taxon>Geoglossales</taxon>
        <taxon>Geoglossaceae</taxon>
        <taxon>Trichoglossum</taxon>
    </lineage>
</organism>
<feature type="region of interest" description="Disordered" evidence="5">
    <location>
        <begin position="1"/>
        <end position="85"/>
    </location>
</feature>
<dbReference type="PANTHER" id="PTHR11706">
    <property type="entry name" value="SOLUTE CARRIER PROTEIN FAMILY 11 MEMBER"/>
    <property type="match status" value="1"/>
</dbReference>
<keyword evidence="4 6" id="KW-0472">Membrane</keyword>
<proteinExistence type="predicted"/>
<dbReference type="EMBL" id="JAGHQM010002501">
    <property type="protein sequence ID" value="KAH0548596.1"/>
    <property type="molecule type" value="Genomic_DNA"/>
</dbReference>
<dbReference type="GO" id="GO:0030026">
    <property type="term" value="P:intracellular manganese ion homeostasis"/>
    <property type="evidence" value="ECO:0007669"/>
    <property type="project" value="TreeGrafter"/>
</dbReference>
<evidence type="ECO:0000256" key="4">
    <source>
        <dbReference type="ARBA" id="ARBA00023136"/>
    </source>
</evidence>
<feature type="compositionally biased region" description="Basic and acidic residues" evidence="5">
    <location>
        <begin position="1"/>
        <end position="12"/>
    </location>
</feature>
<dbReference type="InterPro" id="IPR001046">
    <property type="entry name" value="NRAMP_fam"/>
</dbReference>
<dbReference type="NCBIfam" id="NF037982">
    <property type="entry name" value="Nramp_1"/>
    <property type="match status" value="1"/>
</dbReference>
<comment type="caution">
    <text evidence="7">The sequence shown here is derived from an EMBL/GenBank/DDBJ whole genome shotgun (WGS) entry which is preliminary data.</text>
</comment>
<dbReference type="PANTHER" id="PTHR11706:SF101">
    <property type="entry name" value="MANGANESE TRANSPORTER SMF1"/>
    <property type="match status" value="1"/>
</dbReference>
<evidence type="ECO:0000256" key="5">
    <source>
        <dbReference type="SAM" id="MobiDB-lite"/>
    </source>
</evidence>
<keyword evidence="3 6" id="KW-1133">Transmembrane helix</keyword>
<evidence type="ECO:0000313" key="8">
    <source>
        <dbReference type="Proteomes" id="UP000750711"/>
    </source>
</evidence>
<evidence type="ECO:0000256" key="1">
    <source>
        <dbReference type="ARBA" id="ARBA00004141"/>
    </source>
</evidence>
<evidence type="ECO:0000256" key="3">
    <source>
        <dbReference type="ARBA" id="ARBA00022989"/>
    </source>
</evidence>
<dbReference type="Pfam" id="PF01566">
    <property type="entry name" value="Nramp"/>
    <property type="match status" value="1"/>
</dbReference>
<dbReference type="Proteomes" id="UP000750711">
    <property type="component" value="Unassembled WGS sequence"/>
</dbReference>
<comment type="subcellular location">
    <subcellularLocation>
        <location evidence="1">Membrane</location>
        <topology evidence="1">Multi-pass membrane protein</topology>
    </subcellularLocation>
</comment>
<feature type="compositionally biased region" description="Polar residues" evidence="5">
    <location>
        <begin position="74"/>
        <end position="85"/>
    </location>
</feature>
<keyword evidence="2 6" id="KW-0812">Transmembrane</keyword>
<feature type="transmembrane region" description="Helical" evidence="6">
    <location>
        <begin position="163"/>
        <end position="186"/>
    </location>
</feature>
<dbReference type="GO" id="GO:0005384">
    <property type="term" value="F:manganese ion transmembrane transporter activity"/>
    <property type="evidence" value="ECO:0007669"/>
    <property type="project" value="TreeGrafter"/>
</dbReference>
<name>A0A9P8IB17_9PEZI</name>
<keyword evidence="8" id="KW-1185">Reference proteome</keyword>
<reference evidence="7" key="1">
    <citation type="submission" date="2021-03" db="EMBL/GenBank/DDBJ databases">
        <title>Comparative genomics and phylogenomic investigation of the class Geoglossomycetes provide insights into ecological specialization and systematics.</title>
        <authorList>
            <person name="Melie T."/>
            <person name="Pirro S."/>
            <person name="Miller A.N."/>
            <person name="Quandt A."/>
        </authorList>
    </citation>
    <scope>NUCLEOTIDE SEQUENCE</scope>
    <source>
        <strain evidence="7">CAQ_001_2017</strain>
    </source>
</reference>
<evidence type="ECO:0000313" key="7">
    <source>
        <dbReference type="EMBL" id="KAH0548596.1"/>
    </source>
</evidence>
<evidence type="ECO:0000256" key="2">
    <source>
        <dbReference type="ARBA" id="ARBA00022692"/>
    </source>
</evidence>